<evidence type="ECO:0000256" key="10">
    <source>
        <dbReference type="ARBA" id="ARBA00023180"/>
    </source>
</evidence>
<dbReference type="PANTHER" id="PTHR31741">
    <property type="entry name" value="OS02G0726500 PROTEIN-RELATED"/>
    <property type="match status" value="1"/>
</dbReference>
<evidence type="ECO:0000256" key="11">
    <source>
        <dbReference type="ARBA" id="ARBA00023253"/>
    </source>
</evidence>
<evidence type="ECO:0000256" key="12">
    <source>
        <dbReference type="ARBA" id="ARBA00023277"/>
    </source>
</evidence>
<proteinExistence type="inferred from homology"/>
<accession>A0A6A6KFC5</accession>
<comment type="caution">
    <text evidence="14">The sequence shown here is derived from an EMBL/GenBank/DDBJ whole genome shotgun (WGS) entry which is preliminary data.</text>
</comment>
<dbReference type="GO" id="GO:0016757">
    <property type="term" value="F:glycosyltransferase activity"/>
    <property type="evidence" value="ECO:0007669"/>
    <property type="project" value="UniProtKB-KW"/>
</dbReference>
<keyword evidence="7" id="KW-0735">Signal-anchor</keyword>
<evidence type="ECO:0000313" key="14">
    <source>
        <dbReference type="EMBL" id="KAF2287134.1"/>
    </source>
</evidence>
<evidence type="ECO:0000256" key="6">
    <source>
        <dbReference type="ARBA" id="ARBA00022692"/>
    </source>
</evidence>
<evidence type="ECO:0000256" key="5">
    <source>
        <dbReference type="ARBA" id="ARBA00022679"/>
    </source>
</evidence>
<dbReference type="GO" id="GO:0016020">
    <property type="term" value="C:membrane"/>
    <property type="evidence" value="ECO:0007669"/>
    <property type="project" value="UniProtKB-SubCell"/>
</dbReference>
<dbReference type="AlphaFoldDB" id="A0A6A6KFC5"/>
<gene>
    <name evidence="14" type="ORF">GH714_038377</name>
</gene>
<keyword evidence="9" id="KW-0472">Membrane</keyword>
<keyword evidence="11" id="KW-0294">Fucose metabolism</keyword>
<dbReference type="GO" id="GO:0006004">
    <property type="term" value="P:fucose metabolic process"/>
    <property type="evidence" value="ECO:0007669"/>
    <property type="project" value="UniProtKB-KW"/>
</dbReference>
<keyword evidence="8" id="KW-1133">Transmembrane helix</keyword>
<protein>
    <recommendedName>
        <fullName evidence="13">O-fucosyltransferase family protein</fullName>
    </recommendedName>
</protein>
<reference evidence="14 15" key="1">
    <citation type="journal article" date="2020" name="Mol. Plant">
        <title>The Chromosome-Based Rubber Tree Genome Provides New Insights into Spurge Genome Evolution and Rubber Biosynthesis.</title>
        <authorList>
            <person name="Liu J."/>
            <person name="Shi C."/>
            <person name="Shi C.C."/>
            <person name="Li W."/>
            <person name="Zhang Q.J."/>
            <person name="Zhang Y."/>
            <person name="Li K."/>
            <person name="Lu H.F."/>
            <person name="Shi C."/>
            <person name="Zhu S.T."/>
            <person name="Xiao Z.Y."/>
            <person name="Nan H."/>
            <person name="Yue Y."/>
            <person name="Zhu X.G."/>
            <person name="Wu Y."/>
            <person name="Hong X.N."/>
            <person name="Fan G.Y."/>
            <person name="Tong Y."/>
            <person name="Zhang D."/>
            <person name="Mao C.L."/>
            <person name="Liu Y.L."/>
            <person name="Hao S.J."/>
            <person name="Liu W.Q."/>
            <person name="Lv M.Q."/>
            <person name="Zhang H.B."/>
            <person name="Liu Y."/>
            <person name="Hu-Tang G.R."/>
            <person name="Wang J.P."/>
            <person name="Wang J.H."/>
            <person name="Sun Y.H."/>
            <person name="Ni S.B."/>
            <person name="Chen W.B."/>
            <person name="Zhang X.C."/>
            <person name="Jiao Y.N."/>
            <person name="Eichler E.E."/>
            <person name="Li G.H."/>
            <person name="Liu X."/>
            <person name="Gao L.Z."/>
        </authorList>
    </citation>
    <scope>NUCLEOTIDE SEQUENCE [LARGE SCALE GENOMIC DNA]</scope>
    <source>
        <strain evidence="15">cv. GT1</strain>
        <tissue evidence="14">Leaf</tissue>
    </source>
</reference>
<evidence type="ECO:0000256" key="3">
    <source>
        <dbReference type="ARBA" id="ARBA00007737"/>
    </source>
</evidence>
<dbReference type="InterPro" id="IPR019378">
    <property type="entry name" value="GDP-Fuc_O-FucTrfase"/>
</dbReference>
<comment type="pathway">
    <text evidence="2">Glycan metabolism.</text>
</comment>
<keyword evidence="5" id="KW-0808">Transferase</keyword>
<keyword evidence="12" id="KW-0119">Carbohydrate metabolism</keyword>
<dbReference type="GO" id="GO:0009507">
    <property type="term" value="C:chloroplast"/>
    <property type="evidence" value="ECO:0007669"/>
    <property type="project" value="TreeGrafter"/>
</dbReference>
<dbReference type="PANTHER" id="PTHR31741:SF8">
    <property type="entry name" value="O-FUCOSYLTRANSFERASE 35"/>
    <property type="match status" value="1"/>
</dbReference>
<dbReference type="EMBL" id="JAAGAX010000017">
    <property type="protein sequence ID" value="KAF2287134.1"/>
    <property type="molecule type" value="Genomic_DNA"/>
</dbReference>
<comment type="similarity">
    <text evidence="3">Belongs to the glycosyltransferase GT106 family.</text>
</comment>
<organism evidence="14 15">
    <name type="scientific">Hevea brasiliensis</name>
    <name type="common">Para rubber tree</name>
    <name type="synonym">Siphonia brasiliensis</name>
    <dbReference type="NCBI Taxonomy" id="3981"/>
    <lineage>
        <taxon>Eukaryota</taxon>
        <taxon>Viridiplantae</taxon>
        <taxon>Streptophyta</taxon>
        <taxon>Embryophyta</taxon>
        <taxon>Tracheophyta</taxon>
        <taxon>Spermatophyta</taxon>
        <taxon>Magnoliopsida</taxon>
        <taxon>eudicotyledons</taxon>
        <taxon>Gunneridae</taxon>
        <taxon>Pentapetalae</taxon>
        <taxon>rosids</taxon>
        <taxon>fabids</taxon>
        <taxon>Malpighiales</taxon>
        <taxon>Euphorbiaceae</taxon>
        <taxon>Crotonoideae</taxon>
        <taxon>Micrandreae</taxon>
        <taxon>Hevea</taxon>
    </lineage>
</organism>
<comment type="subcellular location">
    <subcellularLocation>
        <location evidence="1">Membrane</location>
        <topology evidence="1">Single-pass type II membrane protein</topology>
    </subcellularLocation>
</comment>
<evidence type="ECO:0000256" key="7">
    <source>
        <dbReference type="ARBA" id="ARBA00022968"/>
    </source>
</evidence>
<keyword evidence="4" id="KW-0328">Glycosyltransferase</keyword>
<evidence type="ECO:0000313" key="15">
    <source>
        <dbReference type="Proteomes" id="UP000467840"/>
    </source>
</evidence>
<dbReference type="Pfam" id="PF10250">
    <property type="entry name" value="O-FucT"/>
    <property type="match status" value="1"/>
</dbReference>
<evidence type="ECO:0000256" key="9">
    <source>
        <dbReference type="ARBA" id="ARBA00023136"/>
    </source>
</evidence>
<keyword evidence="15" id="KW-1185">Reference proteome</keyword>
<sequence>MTDTERQLKMAKSDIWFKPNSENFTQCIDQSRSRKKLDEKTNGYILINANGGLNQMRFGICDMVAVAKIMKATLVLPSLDHSSYWADESDFKDLFNWQHFIEMLKNEIHIVEFVTTILCWNWAFYKSTNIMV</sequence>
<keyword evidence="10" id="KW-0325">Glycoprotein</keyword>
<evidence type="ECO:0000256" key="8">
    <source>
        <dbReference type="ARBA" id="ARBA00022989"/>
    </source>
</evidence>
<evidence type="ECO:0000256" key="2">
    <source>
        <dbReference type="ARBA" id="ARBA00004881"/>
    </source>
</evidence>
<evidence type="ECO:0000256" key="13">
    <source>
        <dbReference type="ARBA" id="ARBA00030350"/>
    </source>
</evidence>
<dbReference type="Proteomes" id="UP000467840">
    <property type="component" value="Chromosome 3"/>
</dbReference>
<keyword evidence="6" id="KW-0812">Transmembrane</keyword>
<dbReference type="GO" id="GO:0005794">
    <property type="term" value="C:Golgi apparatus"/>
    <property type="evidence" value="ECO:0007669"/>
    <property type="project" value="TreeGrafter"/>
</dbReference>
<evidence type="ECO:0000256" key="1">
    <source>
        <dbReference type="ARBA" id="ARBA00004606"/>
    </source>
</evidence>
<name>A0A6A6KFC5_HEVBR</name>
<evidence type="ECO:0000256" key="4">
    <source>
        <dbReference type="ARBA" id="ARBA00022676"/>
    </source>
</evidence>